<evidence type="ECO:0000313" key="3">
    <source>
        <dbReference type="Proteomes" id="UP001465976"/>
    </source>
</evidence>
<evidence type="ECO:0000256" key="1">
    <source>
        <dbReference type="SAM" id="MobiDB-lite"/>
    </source>
</evidence>
<proteinExistence type="predicted"/>
<organism evidence="2 3">
    <name type="scientific">Marasmius crinis-equi</name>
    <dbReference type="NCBI Taxonomy" id="585013"/>
    <lineage>
        <taxon>Eukaryota</taxon>
        <taxon>Fungi</taxon>
        <taxon>Dikarya</taxon>
        <taxon>Basidiomycota</taxon>
        <taxon>Agaricomycotina</taxon>
        <taxon>Agaricomycetes</taxon>
        <taxon>Agaricomycetidae</taxon>
        <taxon>Agaricales</taxon>
        <taxon>Marasmiineae</taxon>
        <taxon>Marasmiaceae</taxon>
        <taxon>Marasmius</taxon>
    </lineage>
</organism>
<evidence type="ECO:0000313" key="2">
    <source>
        <dbReference type="EMBL" id="KAL0567051.1"/>
    </source>
</evidence>
<protein>
    <submittedName>
        <fullName evidence="2">Uncharacterized protein</fullName>
    </submittedName>
</protein>
<keyword evidence="3" id="KW-1185">Reference proteome</keyword>
<feature type="region of interest" description="Disordered" evidence="1">
    <location>
        <begin position="26"/>
        <end position="73"/>
    </location>
</feature>
<dbReference type="Proteomes" id="UP001465976">
    <property type="component" value="Unassembled WGS sequence"/>
</dbReference>
<dbReference type="EMBL" id="JBAHYK010001689">
    <property type="protein sequence ID" value="KAL0567051.1"/>
    <property type="molecule type" value="Genomic_DNA"/>
</dbReference>
<accession>A0ABR3EVW5</accession>
<gene>
    <name evidence="2" type="ORF">V5O48_014938</name>
</gene>
<reference evidence="2 3" key="1">
    <citation type="submission" date="2024-02" db="EMBL/GenBank/DDBJ databases">
        <title>A draft genome for the cacao thread blight pathogen Marasmius crinis-equi.</title>
        <authorList>
            <person name="Cohen S.P."/>
            <person name="Baruah I.K."/>
            <person name="Amoako-Attah I."/>
            <person name="Bukari Y."/>
            <person name="Meinhardt L.W."/>
            <person name="Bailey B.A."/>
        </authorList>
    </citation>
    <scope>NUCLEOTIDE SEQUENCE [LARGE SCALE GENOMIC DNA]</scope>
    <source>
        <strain evidence="2 3">GH-76</strain>
    </source>
</reference>
<sequence>MPTLPIASAGITTASVQLPPPIVSAQPVQSQPAVGRTQHLPSQQLPPAGGSMQVHTQPPPNHTPHHPPSTGAMQILLTPDQQESIARLQQVHMTQIAQLQQQISVILPEQQAQILEPIRQANSAQLQQLVMSFLTPPSQAQVPPGGYRQ</sequence>
<comment type="caution">
    <text evidence="2">The sequence shown here is derived from an EMBL/GenBank/DDBJ whole genome shotgun (WGS) entry which is preliminary data.</text>
</comment>
<name>A0ABR3EVW5_9AGAR</name>